<comment type="caution">
    <text evidence="1">The sequence shown here is derived from an EMBL/GenBank/DDBJ whole genome shotgun (WGS) entry which is preliminary data.</text>
</comment>
<protein>
    <submittedName>
        <fullName evidence="1">Uncharacterized protein</fullName>
    </submittedName>
</protein>
<feature type="non-terminal residue" evidence="1">
    <location>
        <position position="1"/>
    </location>
</feature>
<evidence type="ECO:0000313" key="2">
    <source>
        <dbReference type="Proteomes" id="UP000676336"/>
    </source>
</evidence>
<proteinExistence type="predicted"/>
<accession>A0A8S3JQ78</accession>
<sequence length="87" mass="10069">MVCDRKRPTKYFAPTSATKLITTNHKGHQGTHVKKTKEEKIITRIMAVEQNKKENDETTTFIPARVANREELLSNFAAEQEKQQQQQ</sequence>
<organism evidence="1 2">
    <name type="scientific">Rotaria magnacalcarata</name>
    <dbReference type="NCBI Taxonomy" id="392030"/>
    <lineage>
        <taxon>Eukaryota</taxon>
        <taxon>Metazoa</taxon>
        <taxon>Spiralia</taxon>
        <taxon>Gnathifera</taxon>
        <taxon>Rotifera</taxon>
        <taxon>Eurotatoria</taxon>
        <taxon>Bdelloidea</taxon>
        <taxon>Philodinida</taxon>
        <taxon>Philodinidae</taxon>
        <taxon>Rotaria</taxon>
    </lineage>
</organism>
<reference evidence="1" key="1">
    <citation type="submission" date="2021-02" db="EMBL/GenBank/DDBJ databases">
        <authorList>
            <person name="Nowell W R."/>
        </authorList>
    </citation>
    <scope>NUCLEOTIDE SEQUENCE</scope>
</reference>
<name>A0A8S3JQ78_9BILA</name>
<dbReference type="EMBL" id="CAJOBI010348051">
    <property type="protein sequence ID" value="CAF5219313.1"/>
    <property type="molecule type" value="Genomic_DNA"/>
</dbReference>
<dbReference type="Proteomes" id="UP000676336">
    <property type="component" value="Unassembled WGS sequence"/>
</dbReference>
<dbReference type="AlphaFoldDB" id="A0A8S3JQ78"/>
<gene>
    <name evidence="1" type="ORF">SMN809_LOCUS81364</name>
</gene>
<evidence type="ECO:0000313" key="1">
    <source>
        <dbReference type="EMBL" id="CAF5219313.1"/>
    </source>
</evidence>